<dbReference type="Gene3D" id="3.30.2410.10">
    <property type="entry name" value="Hect, E3 ligase catalytic domain"/>
    <property type="match status" value="1"/>
</dbReference>
<dbReference type="EMBL" id="HAEI01015950">
    <property type="protein sequence ID" value="SBS18419.1"/>
    <property type="molecule type" value="Transcribed_RNA"/>
</dbReference>
<reference evidence="1" key="2">
    <citation type="submission" date="2016-06" db="EMBL/GenBank/DDBJ databases">
        <title>The genome of a short-lived fish provides insights into sex chromosome evolution and the genetic control of aging.</title>
        <authorList>
            <person name="Reichwald K."/>
            <person name="Felder M."/>
            <person name="Petzold A."/>
            <person name="Koch P."/>
            <person name="Groth M."/>
            <person name="Platzer M."/>
        </authorList>
    </citation>
    <scope>NUCLEOTIDE SEQUENCE</scope>
    <source>
        <tissue evidence="1">Brain</tissue>
    </source>
</reference>
<name>A0A1A8SAL2_9TELE</name>
<dbReference type="AlphaFoldDB" id="A0A1A8SAL2"/>
<dbReference type="EMBL" id="HAEI01012205">
    <property type="protein sequence ID" value="SBS14674.1"/>
    <property type="molecule type" value="Transcribed_RNA"/>
</dbReference>
<dbReference type="GO" id="GO:0004842">
    <property type="term" value="F:ubiquitin-protein transferase activity"/>
    <property type="evidence" value="ECO:0007669"/>
    <property type="project" value="InterPro"/>
</dbReference>
<dbReference type="Gene3D" id="3.90.1750.10">
    <property type="entry name" value="Hect, E3 ligase catalytic domains"/>
    <property type="match status" value="1"/>
</dbReference>
<dbReference type="SUPFAM" id="SSF56204">
    <property type="entry name" value="Hect, E3 ligase catalytic domain"/>
    <property type="match status" value="1"/>
</dbReference>
<gene>
    <name evidence="1" type="primary">ZGC:112970</name>
    <name evidence="2" type="synonym">SI:DKEYP-100H4.8</name>
</gene>
<reference evidence="1" key="1">
    <citation type="submission" date="2016-05" db="EMBL/GenBank/DDBJ databases">
        <authorList>
            <person name="Lavstsen T."/>
            <person name="Jespersen J.S."/>
        </authorList>
    </citation>
    <scope>NUCLEOTIDE SEQUENCE</scope>
    <source>
        <tissue evidence="1">Brain</tissue>
    </source>
</reference>
<protein>
    <submittedName>
        <fullName evidence="2">Si:dkeyp-100h4.8</fullName>
    </submittedName>
    <submittedName>
        <fullName evidence="1">Zgc:112970</fullName>
    </submittedName>
</protein>
<accession>A0A1A8SAL2</accession>
<evidence type="ECO:0000313" key="1">
    <source>
        <dbReference type="EMBL" id="SBS14674.1"/>
    </source>
</evidence>
<organism evidence="1">
    <name type="scientific">Nothobranchius rachovii</name>
    <name type="common">bluefin notho</name>
    <dbReference type="NCBI Taxonomy" id="451742"/>
    <lineage>
        <taxon>Eukaryota</taxon>
        <taxon>Metazoa</taxon>
        <taxon>Chordata</taxon>
        <taxon>Craniata</taxon>
        <taxon>Vertebrata</taxon>
        <taxon>Euteleostomi</taxon>
        <taxon>Actinopterygii</taxon>
        <taxon>Neopterygii</taxon>
        <taxon>Teleostei</taxon>
        <taxon>Neoteleostei</taxon>
        <taxon>Acanthomorphata</taxon>
        <taxon>Ovalentaria</taxon>
        <taxon>Atherinomorphae</taxon>
        <taxon>Cyprinodontiformes</taxon>
        <taxon>Nothobranchiidae</taxon>
        <taxon>Nothobranchius</taxon>
    </lineage>
</organism>
<dbReference type="InterPro" id="IPR035983">
    <property type="entry name" value="Hect_E3_ubiquitin_ligase"/>
</dbReference>
<sequence>MDRSQSELSPLVIRTAQALCDLLGNKLSLAPTSSQGTGQSAGQSMPVLAVGSGQSTALSAPAVPSAPTVRQALKRPFPHIFNKPADQPRGKRRFFAPTTSVVKTNNFHVYVLPRPSEFTPKGSAEELQLATAGLGKRIIRLAENWGHSDIEAQLWKEFPKLKSLKGGWMFYKSTGGSGRRKLTSILQGPEGYTFETLKGASSNGKNTLFLAPLQEQLSIEPLPYDSPEFANMPKAKCMKCESLMPLQLLPLHVEECNVDEFESSPDEDCTVIEEPGLCTTAVSDLPTTETGESTKMGVCPICQAAYPVDALPFHASTCGERMDIAATTHREAASLTSVDELPGPSFLRMSTPPSPADWEKEEDPKEACQLFRQQLLERNSKHHHLLLSINMFDPEDDKDSSFIEFYKRNNINWAAPFKCTLTGDAAVGEGVRRHVLSMAMQKLKTGFSINLGSASVTPLFEGERDHQVPSAAGVLRECKLFEMAGRILGHNFIHGGSGFPGLSLAVVNMLTGGQIETAAAGLTLEDVADLDHRETIGLLQKEELTAEEISRVTDLCLSWYLPTPNPTNHHWLFQLMLSKTVLHHGMQPIKQIRKGLKETGIWPLLSARPDVHSILFPRESSVELSSQTIIESIRWPQPTCDSDEEDDPVPVDNISTVTGFLRKFIEEASPDVLCDLMRFWVGWEQPMSKLYVKVVRSIYPVAHTCLYTLELPGHYQTYTTFHQDLMMALKSIIYGFGKV</sequence>
<proteinExistence type="predicted"/>
<evidence type="ECO:0000313" key="2">
    <source>
        <dbReference type="EMBL" id="SBS18419.1"/>
    </source>
</evidence>